<feature type="domain" description="FAS1" evidence="2">
    <location>
        <begin position="200"/>
        <end position="339"/>
    </location>
</feature>
<reference evidence="4" key="1">
    <citation type="submission" date="2016-11" db="EMBL/GenBank/DDBJ databases">
        <authorList>
            <person name="Varghese N."/>
            <person name="Submissions S."/>
        </authorList>
    </citation>
    <scope>NUCLEOTIDE SEQUENCE [LARGE SCALE GENOMIC DNA]</scope>
    <source>
        <strain evidence="4">DSM 22638</strain>
    </source>
</reference>
<dbReference type="PROSITE" id="PS51257">
    <property type="entry name" value="PROKAR_LIPOPROTEIN"/>
    <property type="match status" value="1"/>
</dbReference>
<protein>
    <submittedName>
        <fullName evidence="3">Uncaracterized surface protein containing fasciclin (FAS1) repeats</fullName>
    </submittedName>
</protein>
<dbReference type="InterPro" id="IPR000782">
    <property type="entry name" value="FAS1_domain"/>
</dbReference>
<dbReference type="PANTHER" id="PTHR10900">
    <property type="entry name" value="PERIOSTIN-RELATED"/>
    <property type="match status" value="1"/>
</dbReference>
<dbReference type="PROSITE" id="PS50213">
    <property type="entry name" value="FAS1"/>
    <property type="match status" value="4"/>
</dbReference>
<dbReference type="SMART" id="SM00554">
    <property type="entry name" value="FAS1"/>
    <property type="match status" value="4"/>
</dbReference>
<dbReference type="InterPro" id="IPR050904">
    <property type="entry name" value="Adhesion/Biosynth-related"/>
</dbReference>
<keyword evidence="4" id="KW-1185">Reference proteome</keyword>
<feature type="domain" description="FAS1" evidence="2">
    <location>
        <begin position="341"/>
        <end position="474"/>
    </location>
</feature>
<dbReference type="AlphaFoldDB" id="A0A1M5P1M2"/>
<dbReference type="Proteomes" id="UP000184532">
    <property type="component" value="Unassembled WGS sequence"/>
</dbReference>
<feature type="chain" id="PRO_5009912779" evidence="1">
    <location>
        <begin position="26"/>
        <end position="628"/>
    </location>
</feature>
<dbReference type="EMBL" id="FQWL01000006">
    <property type="protein sequence ID" value="SHG95734.1"/>
    <property type="molecule type" value="Genomic_DNA"/>
</dbReference>
<accession>A0A1M5P1M2</accession>
<sequence>MKALIKLSSLTMLIFVLILSSCSEDDNGTSNPPPEVPTSNIVEAAQATADLSSLVSALQKADESANNDLVSALSGDGPFTVFAPTNAAFADLLTQLDGFDSLDDFNSEQLQDLLAVILTYHVISGTAAQSTDLSDGQSLTTLQGSELTVSLDGRVFIGDATDVDAEVTTANVETTNGVVHIINKVLLPQTILDDLADIILVPITDLALGNENLESLVAALTAANGDLPTVLRGDGPFTVLAPSDEAFTTFLDGAELGDIPVEVLTNVLLNHVIEGALFQADLEGLGSGYTHTMATGAGEENISIFFDTADGVTFNGVSSVDAADIKALNGVVHVVDAVIGLPNIVDHAIANPNLSSLVANLTDGGNTTFTDLLSMEDETFTVFAPVNAAFDDFTNPNGNDLNAILSNHVVVGAAAFSSGLSNSYVNTAAEFDTDESLSLYINTDDGVTLNGVSSVAIADIVATNGVIHAVDAVIDLPTVVTFATADPNFATLVVALTTLTPSVDFVDVLSAQDGNGDDPFTVFAPTNAAFDLLTDIPGEADLIPILQHHVIAGANVRSGDLTPDGDTVTPATLEGDTFTITLPGTDGNIANVTDGAGNMGIGIDAVDVQAINGVIHVLDAVLIPDTMN</sequence>
<proteinExistence type="predicted"/>
<dbReference type="STRING" id="570519.SAMN04488116_3023"/>
<evidence type="ECO:0000259" key="2">
    <source>
        <dbReference type="PROSITE" id="PS50213"/>
    </source>
</evidence>
<dbReference type="PANTHER" id="PTHR10900:SF77">
    <property type="entry name" value="FI19380P1"/>
    <property type="match status" value="1"/>
</dbReference>
<gene>
    <name evidence="3" type="ORF">SAMN04488116_3023</name>
</gene>
<feature type="signal peptide" evidence="1">
    <location>
        <begin position="1"/>
        <end position="25"/>
    </location>
</feature>
<feature type="domain" description="FAS1" evidence="2">
    <location>
        <begin position="476"/>
        <end position="622"/>
    </location>
</feature>
<evidence type="ECO:0000313" key="4">
    <source>
        <dbReference type="Proteomes" id="UP000184532"/>
    </source>
</evidence>
<dbReference type="GO" id="GO:0005615">
    <property type="term" value="C:extracellular space"/>
    <property type="evidence" value="ECO:0007669"/>
    <property type="project" value="TreeGrafter"/>
</dbReference>
<name>A0A1M5P1M2_9FLAO</name>
<dbReference type="InterPro" id="IPR036378">
    <property type="entry name" value="FAS1_dom_sf"/>
</dbReference>
<dbReference type="SUPFAM" id="SSF82153">
    <property type="entry name" value="FAS1 domain"/>
    <property type="match status" value="4"/>
</dbReference>
<evidence type="ECO:0000256" key="1">
    <source>
        <dbReference type="SAM" id="SignalP"/>
    </source>
</evidence>
<organism evidence="3 4">
    <name type="scientific">Flagellimonas flava</name>
    <dbReference type="NCBI Taxonomy" id="570519"/>
    <lineage>
        <taxon>Bacteria</taxon>
        <taxon>Pseudomonadati</taxon>
        <taxon>Bacteroidota</taxon>
        <taxon>Flavobacteriia</taxon>
        <taxon>Flavobacteriales</taxon>
        <taxon>Flavobacteriaceae</taxon>
        <taxon>Flagellimonas</taxon>
    </lineage>
</organism>
<dbReference type="Gene3D" id="2.30.180.10">
    <property type="entry name" value="FAS1 domain"/>
    <property type="match status" value="4"/>
</dbReference>
<evidence type="ECO:0000313" key="3">
    <source>
        <dbReference type="EMBL" id="SHG95734.1"/>
    </source>
</evidence>
<dbReference type="OrthoDB" id="9800666at2"/>
<dbReference type="FunFam" id="2.30.180.10:FF:000032">
    <property type="entry name" value="Fasciclin domain-containing protein, putative"/>
    <property type="match status" value="1"/>
</dbReference>
<dbReference type="Pfam" id="PF02469">
    <property type="entry name" value="Fasciclin"/>
    <property type="match status" value="4"/>
</dbReference>
<dbReference type="RefSeq" id="WP_073181108.1">
    <property type="nucleotide sequence ID" value="NZ_FQWL01000006.1"/>
</dbReference>
<keyword evidence="1" id="KW-0732">Signal</keyword>
<feature type="domain" description="FAS1" evidence="2">
    <location>
        <begin position="38"/>
        <end position="186"/>
    </location>
</feature>